<dbReference type="OrthoDB" id="5395816at2759"/>
<dbReference type="AlphaFoldDB" id="S8BYE1"/>
<accession>S8BYE1</accession>
<organism evidence="1 2">
    <name type="scientific">Dactylellina haptotyla (strain CBS 200.50)</name>
    <name type="common">Nematode-trapping fungus</name>
    <name type="synonym">Monacrosporium haptotylum</name>
    <dbReference type="NCBI Taxonomy" id="1284197"/>
    <lineage>
        <taxon>Eukaryota</taxon>
        <taxon>Fungi</taxon>
        <taxon>Dikarya</taxon>
        <taxon>Ascomycota</taxon>
        <taxon>Pezizomycotina</taxon>
        <taxon>Orbiliomycetes</taxon>
        <taxon>Orbiliales</taxon>
        <taxon>Orbiliaceae</taxon>
        <taxon>Dactylellina</taxon>
    </lineage>
</organism>
<proteinExistence type="predicted"/>
<sequence>MAISPSEDPPFQIHQIFSCAFYRNGRSSYAISTPAIGSHPKGTDRKFAINCSPFREDAFSYPDCNKIVISWANVNSLGLSDVARPTGPNLRSSLGPHPGALYINNLIVGTGYQKTPSAICGSNAPNTLDAEMTGIVNANEVSIPYITVEDVFNAFERDHPELKDRKAGEAKIVGFHHVFHPGVGARAGSHFEVEWLWVEDGA</sequence>
<comment type="caution">
    <text evidence="1">The sequence shown here is derived from an EMBL/GenBank/DDBJ whole genome shotgun (WGS) entry which is preliminary data.</text>
</comment>
<reference evidence="2" key="2">
    <citation type="submission" date="2013-04" db="EMBL/GenBank/DDBJ databases">
        <title>Genomic mechanisms accounting for the adaptation to parasitism in nematode-trapping fungi.</title>
        <authorList>
            <person name="Ahren D.G."/>
        </authorList>
    </citation>
    <scope>NUCLEOTIDE SEQUENCE [LARGE SCALE GENOMIC DNA]</scope>
    <source>
        <strain evidence="2">CBS 200.50</strain>
    </source>
</reference>
<reference evidence="1 2" key="1">
    <citation type="journal article" date="2013" name="PLoS Genet.">
        <title>Genomic mechanisms accounting for the adaptation to parasitism in nematode-trapping fungi.</title>
        <authorList>
            <person name="Meerupati T."/>
            <person name="Andersson K.M."/>
            <person name="Friman E."/>
            <person name="Kumar D."/>
            <person name="Tunlid A."/>
            <person name="Ahren D."/>
        </authorList>
    </citation>
    <scope>NUCLEOTIDE SEQUENCE [LARGE SCALE GENOMIC DNA]</scope>
    <source>
        <strain evidence="1 2">CBS 200.50</strain>
    </source>
</reference>
<protein>
    <submittedName>
        <fullName evidence="1">Uncharacterized protein</fullName>
    </submittedName>
</protein>
<dbReference type="Proteomes" id="UP000015100">
    <property type="component" value="Unassembled WGS sequence"/>
</dbReference>
<dbReference type="HOGENOM" id="CLU_1354570_0_0_1"/>
<evidence type="ECO:0000313" key="1">
    <source>
        <dbReference type="EMBL" id="EPS40337.1"/>
    </source>
</evidence>
<name>S8BYE1_DACHA</name>
<keyword evidence="2" id="KW-1185">Reference proteome</keyword>
<dbReference type="EMBL" id="AQGS01000406">
    <property type="protein sequence ID" value="EPS40337.1"/>
    <property type="molecule type" value="Genomic_DNA"/>
</dbReference>
<evidence type="ECO:0000313" key="2">
    <source>
        <dbReference type="Proteomes" id="UP000015100"/>
    </source>
</evidence>
<gene>
    <name evidence="1" type="ORF">H072_5840</name>
</gene>